<accession>A0A9R1UYL0</accession>
<dbReference type="AlphaFoldDB" id="A0A9R1UYL0"/>
<sequence>MVECPRNETSSKKKHLTTNDMLIFGNDQDEVDKTKKFLASSFEMKDPRKAEILANALSGEISNELGNLKNLKLLNLFMNRLHGSIQDFVADYPDLQKLALWSINFTGVIPKNLGQNRNLQEIDLSSNKLTEDLGTCSTLVRVRLGENYLNGSIPDGLIYLQKLNLLELQNNYLSDNLSDNQNPSSSPLDLNGNSLSGAIPPDIGNCVHLTYLDLSQNNLSGSIPLEARIYRSANRRTIFKVKLF</sequence>
<keyword evidence="5" id="KW-1185">Reference proteome</keyword>
<keyword evidence="1" id="KW-0433">Leucine-rich repeat</keyword>
<evidence type="ECO:0000313" key="4">
    <source>
        <dbReference type="EMBL" id="KAJ0195153.1"/>
    </source>
</evidence>
<organism evidence="4 5">
    <name type="scientific">Lactuca sativa</name>
    <name type="common">Garden lettuce</name>
    <dbReference type="NCBI Taxonomy" id="4236"/>
    <lineage>
        <taxon>Eukaryota</taxon>
        <taxon>Viridiplantae</taxon>
        <taxon>Streptophyta</taxon>
        <taxon>Embryophyta</taxon>
        <taxon>Tracheophyta</taxon>
        <taxon>Spermatophyta</taxon>
        <taxon>Magnoliopsida</taxon>
        <taxon>eudicotyledons</taxon>
        <taxon>Gunneridae</taxon>
        <taxon>Pentapetalae</taxon>
        <taxon>asterids</taxon>
        <taxon>campanulids</taxon>
        <taxon>Asterales</taxon>
        <taxon>Asteraceae</taxon>
        <taxon>Cichorioideae</taxon>
        <taxon>Cichorieae</taxon>
        <taxon>Lactucinae</taxon>
        <taxon>Lactuca</taxon>
    </lineage>
</organism>
<dbReference type="InterPro" id="IPR032675">
    <property type="entry name" value="LRR_dom_sf"/>
</dbReference>
<dbReference type="GO" id="GO:0004672">
    <property type="term" value="F:protein kinase activity"/>
    <property type="evidence" value="ECO:0000318"/>
    <property type="project" value="GO_Central"/>
</dbReference>
<dbReference type="EMBL" id="NBSK02000007">
    <property type="protein sequence ID" value="KAJ0195153.1"/>
    <property type="molecule type" value="Genomic_DNA"/>
</dbReference>
<proteinExistence type="predicted"/>
<dbReference type="PANTHER" id="PTHR48056:SF38">
    <property type="entry name" value="LEUCINE-RICH REPEAT RECEPTOR-LIKE SERINE_THREONINE-PROTEIN KINASE BAM1"/>
    <property type="match status" value="1"/>
</dbReference>
<dbReference type="Pfam" id="PF00560">
    <property type="entry name" value="LRR_1"/>
    <property type="match status" value="3"/>
</dbReference>
<reference evidence="4 5" key="1">
    <citation type="journal article" date="2017" name="Nat. Commun.">
        <title>Genome assembly with in vitro proximity ligation data and whole-genome triplication in lettuce.</title>
        <authorList>
            <person name="Reyes-Chin-Wo S."/>
            <person name="Wang Z."/>
            <person name="Yang X."/>
            <person name="Kozik A."/>
            <person name="Arikit S."/>
            <person name="Song C."/>
            <person name="Xia L."/>
            <person name="Froenicke L."/>
            <person name="Lavelle D.O."/>
            <person name="Truco M.J."/>
            <person name="Xia R."/>
            <person name="Zhu S."/>
            <person name="Xu C."/>
            <person name="Xu H."/>
            <person name="Xu X."/>
            <person name="Cox K."/>
            <person name="Korf I."/>
            <person name="Meyers B.C."/>
            <person name="Michelmore R.W."/>
        </authorList>
    </citation>
    <scope>NUCLEOTIDE SEQUENCE [LARGE SCALE GENOMIC DNA]</scope>
    <source>
        <strain evidence="5">cv. Salinas</strain>
        <tissue evidence="4">Seedlings</tissue>
    </source>
</reference>
<keyword evidence="3" id="KW-0325">Glycoprotein</keyword>
<dbReference type="InterPro" id="IPR050647">
    <property type="entry name" value="Plant_LRR-RLKs"/>
</dbReference>
<evidence type="ECO:0000313" key="5">
    <source>
        <dbReference type="Proteomes" id="UP000235145"/>
    </source>
</evidence>
<keyword evidence="2" id="KW-0677">Repeat</keyword>
<dbReference type="PANTHER" id="PTHR48056">
    <property type="entry name" value="LRR RECEPTOR-LIKE SERINE/THREONINE-PROTEIN KINASE-RELATED"/>
    <property type="match status" value="1"/>
</dbReference>
<name>A0A9R1UYL0_LACSA</name>
<gene>
    <name evidence="4" type="ORF">LSAT_V11C700371900</name>
</gene>
<evidence type="ECO:0000256" key="3">
    <source>
        <dbReference type="ARBA" id="ARBA00023180"/>
    </source>
</evidence>
<evidence type="ECO:0008006" key="6">
    <source>
        <dbReference type="Google" id="ProtNLM"/>
    </source>
</evidence>
<evidence type="ECO:0000256" key="2">
    <source>
        <dbReference type="ARBA" id="ARBA00022737"/>
    </source>
</evidence>
<dbReference type="InterPro" id="IPR001611">
    <property type="entry name" value="Leu-rich_rpt"/>
</dbReference>
<protein>
    <recommendedName>
        <fullName evidence="6">Leucine-rich repeat-containing N-terminal plant-type domain-containing protein</fullName>
    </recommendedName>
</protein>
<evidence type="ECO:0000256" key="1">
    <source>
        <dbReference type="ARBA" id="ARBA00022614"/>
    </source>
</evidence>
<dbReference type="Proteomes" id="UP000235145">
    <property type="component" value="Unassembled WGS sequence"/>
</dbReference>
<comment type="caution">
    <text evidence="4">The sequence shown here is derived from an EMBL/GenBank/DDBJ whole genome shotgun (WGS) entry which is preliminary data.</text>
</comment>
<dbReference type="Gene3D" id="3.80.10.10">
    <property type="entry name" value="Ribonuclease Inhibitor"/>
    <property type="match status" value="2"/>
</dbReference>
<dbReference type="SUPFAM" id="SSF52058">
    <property type="entry name" value="L domain-like"/>
    <property type="match status" value="1"/>
</dbReference>